<organism evidence="1 2">
    <name type="scientific">Flavobacterium jumunjinense</name>
    <dbReference type="NCBI Taxonomy" id="998845"/>
    <lineage>
        <taxon>Bacteria</taxon>
        <taxon>Pseudomonadati</taxon>
        <taxon>Bacteroidota</taxon>
        <taxon>Flavobacteriia</taxon>
        <taxon>Flavobacteriales</taxon>
        <taxon>Flavobacteriaceae</taxon>
        <taxon>Flavobacterium</taxon>
    </lineage>
</organism>
<proteinExistence type="predicted"/>
<protein>
    <submittedName>
        <fullName evidence="1">Uncharacterized protein</fullName>
    </submittedName>
</protein>
<name>A0ABV5GI48_9FLAO</name>
<comment type="caution">
    <text evidence="1">The sequence shown here is derived from an EMBL/GenBank/DDBJ whole genome shotgun (WGS) entry which is preliminary data.</text>
</comment>
<accession>A0ABV5GI48</accession>
<gene>
    <name evidence="1" type="ORF">ACFFVF_00865</name>
</gene>
<evidence type="ECO:0000313" key="2">
    <source>
        <dbReference type="Proteomes" id="UP001589607"/>
    </source>
</evidence>
<dbReference type="RefSeq" id="WP_236454824.1">
    <property type="nucleotide sequence ID" value="NZ_CBCSGE010000007.1"/>
</dbReference>
<evidence type="ECO:0000313" key="1">
    <source>
        <dbReference type="EMBL" id="MFB9095052.1"/>
    </source>
</evidence>
<reference evidence="1 2" key="1">
    <citation type="submission" date="2024-09" db="EMBL/GenBank/DDBJ databases">
        <authorList>
            <person name="Sun Q."/>
            <person name="Mori K."/>
        </authorList>
    </citation>
    <scope>NUCLEOTIDE SEQUENCE [LARGE SCALE GENOMIC DNA]</scope>
    <source>
        <strain evidence="1 2">CECT 7955</strain>
    </source>
</reference>
<dbReference type="Proteomes" id="UP001589607">
    <property type="component" value="Unassembled WGS sequence"/>
</dbReference>
<keyword evidence="2" id="KW-1185">Reference proteome</keyword>
<sequence>MEAYMKLLREQNPEIAKYLDLMQPMMENKEIEVDAIVETKKVDPELQNQINKLKKINRKLFTIVEGLKVQLELELNQNDDLAKAIGACLECFGENSECSECFGTGKPGVAIPDFILFNKYINPAIQKYNKHYFNKN</sequence>
<dbReference type="EMBL" id="JBHMEY010000001">
    <property type="protein sequence ID" value="MFB9095052.1"/>
    <property type="molecule type" value="Genomic_DNA"/>
</dbReference>